<accession>A0A8K0K062</accession>
<dbReference type="GO" id="GO:0060271">
    <property type="term" value="P:cilium assembly"/>
    <property type="evidence" value="ECO:0007669"/>
    <property type="project" value="InterPro"/>
</dbReference>
<dbReference type="PANTHER" id="PTHR21274:SF0">
    <property type="entry name" value="MECKELIN"/>
    <property type="match status" value="1"/>
</dbReference>
<dbReference type="EMBL" id="KZ308259">
    <property type="protein sequence ID" value="KAG8225910.1"/>
    <property type="molecule type" value="Genomic_DNA"/>
</dbReference>
<evidence type="ECO:0000313" key="2">
    <source>
        <dbReference type="Proteomes" id="UP000792457"/>
    </source>
</evidence>
<sequence length="99" mass="10913">MCSVTNISVLIFSSTYYGFYIHGRSAHGFADTDLVTLKAYLKKEAEEACGTRGLVPDGLERQTFRIAVPPSFRTCYDRLLAITHSAAANTKPFSVVSIF</sequence>
<dbReference type="GO" id="GO:0036038">
    <property type="term" value="C:MKS complex"/>
    <property type="evidence" value="ECO:0007669"/>
    <property type="project" value="InterPro"/>
</dbReference>
<reference evidence="1" key="2">
    <citation type="submission" date="2017-10" db="EMBL/GenBank/DDBJ databases">
        <title>Ladona fulva Genome sequencing and assembly.</title>
        <authorList>
            <person name="Murali S."/>
            <person name="Richards S."/>
            <person name="Bandaranaike D."/>
            <person name="Bellair M."/>
            <person name="Blankenburg K."/>
            <person name="Chao H."/>
            <person name="Dinh H."/>
            <person name="Doddapaneni H."/>
            <person name="Dugan-Rocha S."/>
            <person name="Elkadiri S."/>
            <person name="Gnanaolivu R."/>
            <person name="Hernandez B."/>
            <person name="Skinner E."/>
            <person name="Javaid M."/>
            <person name="Lee S."/>
            <person name="Li M."/>
            <person name="Ming W."/>
            <person name="Munidasa M."/>
            <person name="Muniz J."/>
            <person name="Nguyen L."/>
            <person name="Hughes D."/>
            <person name="Osuji N."/>
            <person name="Pu L.-L."/>
            <person name="Puazo M."/>
            <person name="Qu C."/>
            <person name="Quiroz J."/>
            <person name="Raj R."/>
            <person name="Weissenberger G."/>
            <person name="Xin Y."/>
            <person name="Zou X."/>
            <person name="Han Y."/>
            <person name="Worley K."/>
            <person name="Muzny D."/>
            <person name="Gibbs R."/>
        </authorList>
    </citation>
    <scope>NUCLEOTIDE SEQUENCE</scope>
    <source>
        <strain evidence="1">Sampled in the wild</strain>
    </source>
</reference>
<proteinExistence type="predicted"/>
<dbReference type="Pfam" id="PF09773">
    <property type="entry name" value="Meckelin"/>
    <property type="match status" value="1"/>
</dbReference>
<name>A0A8K0K062_LADFU</name>
<evidence type="ECO:0000313" key="1">
    <source>
        <dbReference type="EMBL" id="KAG8225910.1"/>
    </source>
</evidence>
<dbReference type="AlphaFoldDB" id="A0A8K0K062"/>
<reference evidence="1" key="1">
    <citation type="submission" date="2013-04" db="EMBL/GenBank/DDBJ databases">
        <authorList>
            <person name="Qu J."/>
            <person name="Murali S.C."/>
            <person name="Bandaranaike D."/>
            <person name="Bellair M."/>
            <person name="Blankenburg K."/>
            <person name="Chao H."/>
            <person name="Dinh H."/>
            <person name="Doddapaneni H."/>
            <person name="Downs B."/>
            <person name="Dugan-Rocha S."/>
            <person name="Elkadiri S."/>
            <person name="Gnanaolivu R.D."/>
            <person name="Hernandez B."/>
            <person name="Javaid M."/>
            <person name="Jayaseelan J.C."/>
            <person name="Lee S."/>
            <person name="Li M."/>
            <person name="Ming W."/>
            <person name="Munidasa M."/>
            <person name="Muniz J."/>
            <person name="Nguyen L."/>
            <person name="Ongeri F."/>
            <person name="Osuji N."/>
            <person name="Pu L.-L."/>
            <person name="Puazo M."/>
            <person name="Qu C."/>
            <person name="Quiroz J."/>
            <person name="Raj R."/>
            <person name="Weissenberger G."/>
            <person name="Xin Y."/>
            <person name="Zou X."/>
            <person name="Han Y."/>
            <person name="Richards S."/>
            <person name="Worley K."/>
            <person name="Muzny D."/>
            <person name="Gibbs R."/>
        </authorList>
    </citation>
    <scope>NUCLEOTIDE SEQUENCE</scope>
    <source>
        <strain evidence="1">Sampled in the wild</strain>
    </source>
</reference>
<dbReference type="OrthoDB" id="419138at2759"/>
<dbReference type="InterPro" id="IPR019170">
    <property type="entry name" value="Meckelin"/>
</dbReference>
<comment type="caution">
    <text evidence="1">The sequence shown here is derived from an EMBL/GenBank/DDBJ whole genome shotgun (WGS) entry which is preliminary data.</text>
</comment>
<protein>
    <submittedName>
        <fullName evidence="1">Uncharacterized protein</fullName>
    </submittedName>
</protein>
<gene>
    <name evidence="1" type="ORF">J437_LFUL005946</name>
</gene>
<dbReference type="PANTHER" id="PTHR21274">
    <property type="entry name" value="MECKELIN"/>
    <property type="match status" value="1"/>
</dbReference>
<keyword evidence="2" id="KW-1185">Reference proteome</keyword>
<organism evidence="1 2">
    <name type="scientific">Ladona fulva</name>
    <name type="common">Scarce chaser dragonfly</name>
    <name type="synonym">Libellula fulva</name>
    <dbReference type="NCBI Taxonomy" id="123851"/>
    <lineage>
        <taxon>Eukaryota</taxon>
        <taxon>Metazoa</taxon>
        <taxon>Ecdysozoa</taxon>
        <taxon>Arthropoda</taxon>
        <taxon>Hexapoda</taxon>
        <taxon>Insecta</taxon>
        <taxon>Pterygota</taxon>
        <taxon>Palaeoptera</taxon>
        <taxon>Odonata</taxon>
        <taxon>Epiprocta</taxon>
        <taxon>Anisoptera</taxon>
        <taxon>Libelluloidea</taxon>
        <taxon>Libellulidae</taxon>
        <taxon>Ladona</taxon>
    </lineage>
</organism>
<dbReference type="Proteomes" id="UP000792457">
    <property type="component" value="Unassembled WGS sequence"/>
</dbReference>